<evidence type="ECO:0000313" key="2">
    <source>
        <dbReference type="EMBL" id="GAG47553.1"/>
    </source>
</evidence>
<protein>
    <recommendedName>
        <fullName evidence="1">DUF1846 domain-containing protein</fullName>
    </recommendedName>
</protein>
<comment type="caution">
    <text evidence="2">The sequence shown here is derived from an EMBL/GenBank/DDBJ whole genome shotgun (WGS) entry which is preliminary data.</text>
</comment>
<feature type="non-terminal residue" evidence="2">
    <location>
        <position position="1"/>
    </location>
</feature>
<sequence>DRVERAGNKLYLEFGGKLLFDYHASRVLPGFDPNVKMRLLQGLRDQADIILCIYAGDIERKKVRADFGITYDSDACKLIDDLRGWGLGVVGVVITRFEDQPAAVT</sequence>
<accession>X0YG09</accession>
<reference evidence="2" key="1">
    <citation type="journal article" date="2014" name="Front. Microbiol.">
        <title>High frequency of phylogenetically diverse reductive dehalogenase-homologous genes in deep subseafloor sedimentary metagenomes.</title>
        <authorList>
            <person name="Kawai M."/>
            <person name="Futagami T."/>
            <person name="Toyoda A."/>
            <person name="Takaki Y."/>
            <person name="Nishi S."/>
            <person name="Hori S."/>
            <person name="Arai W."/>
            <person name="Tsubouchi T."/>
            <person name="Morono Y."/>
            <person name="Uchiyama I."/>
            <person name="Ito T."/>
            <person name="Fujiyama A."/>
            <person name="Inagaki F."/>
            <person name="Takami H."/>
        </authorList>
    </citation>
    <scope>NUCLEOTIDE SEQUENCE</scope>
    <source>
        <strain evidence="2">Expedition CK06-06</strain>
    </source>
</reference>
<dbReference type="EMBL" id="BARS01058336">
    <property type="protein sequence ID" value="GAG47553.1"/>
    <property type="molecule type" value="Genomic_DNA"/>
</dbReference>
<dbReference type="AlphaFoldDB" id="X0YG09"/>
<name>X0YG09_9ZZZZ</name>
<dbReference type="Gene3D" id="3.10.630.10">
    <property type="entry name" value="dip2346 domain like"/>
    <property type="match status" value="1"/>
</dbReference>
<feature type="non-terminal residue" evidence="2">
    <location>
        <position position="105"/>
    </location>
</feature>
<dbReference type="InterPro" id="IPR048496">
    <property type="entry name" value="DUF1846_N"/>
</dbReference>
<proteinExistence type="predicted"/>
<organism evidence="2">
    <name type="scientific">marine sediment metagenome</name>
    <dbReference type="NCBI Taxonomy" id="412755"/>
    <lineage>
        <taxon>unclassified sequences</taxon>
        <taxon>metagenomes</taxon>
        <taxon>ecological metagenomes</taxon>
    </lineage>
</organism>
<gene>
    <name evidence="2" type="ORF">S01H1_85122</name>
</gene>
<feature type="domain" description="DUF1846" evidence="1">
    <location>
        <begin position="1"/>
        <end position="104"/>
    </location>
</feature>
<evidence type="ECO:0000259" key="1">
    <source>
        <dbReference type="Pfam" id="PF08903"/>
    </source>
</evidence>
<dbReference type="Pfam" id="PF08903">
    <property type="entry name" value="DUF1846"/>
    <property type="match status" value="1"/>
</dbReference>